<organism evidence="1 2">
    <name type="scientific">Blastococcus colisei</name>
    <dbReference type="NCBI Taxonomy" id="1564162"/>
    <lineage>
        <taxon>Bacteria</taxon>
        <taxon>Bacillati</taxon>
        <taxon>Actinomycetota</taxon>
        <taxon>Actinomycetes</taxon>
        <taxon>Geodermatophilales</taxon>
        <taxon>Geodermatophilaceae</taxon>
        <taxon>Blastococcus</taxon>
    </lineage>
</organism>
<comment type="caution">
    <text evidence="1">The sequence shown here is derived from an EMBL/GenBank/DDBJ whole genome shotgun (WGS) entry which is preliminary data.</text>
</comment>
<accession>A0A543PK00</accession>
<evidence type="ECO:0000313" key="2">
    <source>
        <dbReference type="Proteomes" id="UP000319865"/>
    </source>
</evidence>
<keyword evidence="2" id="KW-1185">Reference proteome</keyword>
<name>A0A543PK00_9ACTN</name>
<protein>
    <submittedName>
        <fullName evidence="1">Uncharacterized protein</fullName>
    </submittedName>
</protein>
<dbReference type="Proteomes" id="UP000319865">
    <property type="component" value="Unassembled WGS sequence"/>
</dbReference>
<sequence>MNAGLDLLRRVFLADQAAGAHEEACELFARMAGARGVDYSRGPSPWVLRLVRRARRMRCAHWPREGSEVVYVAAHRGRMECRACSIRTARALAGSLDEGRCDLCRRSVAELERFGFNVGTLLVTGRCCAGCRPTVYGEAG</sequence>
<evidence type="ECO:0000313" key="1">
    <source>
        <dbReference type="EMBL" id="TQN44401.1"/>
    </source>
</evidence>
<proteinExistence type="predicted"/>
<dbReference type="AlphaFoldDB" id="A0A543PK00"/>
<reference evidence="1 2" key="1">
    <citation type="submission" date="2019-06" db="EMBL/GenBank/DDBJ databases">
        <title>Sequencing the genomes of 1000 actinobacteria strains.</title>
        <authorList>
            <person name="Klenk H.-P."/>
        </authorList>
    </citation>
    <scope>NUCLEOTIDE SEQUENCE [LARGE SCALE GENOMIC DNA]</scope>
    <source>
        <strain evidence="1 2">DSM 46837</strain>
    </source>
</reference>
<gene>
    <name evidence="1" type="ORF">FHU33_3903</name>
</gene>
<dbReference type="EMBL" id="VFQE01000001">
    <property type="protein sequence ID" value="TQN44401.1"/>
    <property type="molecule type" value="Genomic_DNA"/>
</dbReference>